<dbReference type="Gene3D" id="3.40.50.150">
    <property type="entry name" value="Vaccinia Virus protein VP39"/>
    <property type="match status" value="1"/>
</dbReference>
<evidence type="ECO:0000313" key="4">
    <source>
        <dbReference type="EMBL" id="KAB1070768.1"/>
    </source>
</evidence>
<dbReference type="EMBL" id="VZZJ01000024">
    <property type="protein sequence ID" value="KAB1070768.1"/>
    <property type="molecule type" value="Genomic_DNA"/>
</dbReference>
<sequence>MMGHLLQAETHFAFGENWQSFVKLVDHQRIAAAEADMQRLLRREELAGKSFLDIGSGSGLSSLAAARLGAASIMAVDIDANSIAATRMLLEERLSGGAVPWSAKVMSVFESTEDQYDVVYSWGVLHHTGDMWRAIREAAMRVKPGGFFAIAIYAKTSMCGFWRIEKAFYSRAPSYVQACIRAIYNVWYFTITALATRRNPFTLAKQYNSRGMDRGHDIHDWLGGYPYESATPEEIQSFISKLGFAHVRQNLASGKRHGLLASGCDEYLFKRM</sequence>
<name>A0A6N6MIA5_9HYPH</name>
<evidence type="ECO:0000313" key="5">
    <source>
        <dbReference type="Proteomes" id="UP000441523"/>
    </source>
</evidence>
<evidence type="ECO:0000256" key="3">
    <source>
        <dbReference type="ARBA" id="ARBA00022691"/>
    </source>
</evidence>
<comment type="caution">
    <text evidence="4">The sequence shown here is derived from an EMBL/GenBank/DDBJ whole genome shotgun (WGS) entry which is preliminary data.</text>
</comment>
<dbReference type="RefSeq" id="WP_150965746.1">
    <property type="nucleotide sequence ID" value="NZ_VZZJ01000024.1"/>
</dbReference>
<proteinExistence type="predicted"/>
<keyword evidence="5" id="KW-1185">Reference proteome</keyword>
<protein>
    <submittedName>
        <fullName evidence="4">Class I SAM-dependent methyltransferase</fullName>
    </submittedName>
</protein>
<evidence type="ECO:0000256" key="1">
    <source>
        <dbReference type="ARBA" id="ARBA00022603"/>
    </source>
</evidence>
<dbReference type="InterPro" id="IPR029063">
    <property type="entry name" value="SAM-dependent_MTases_sf"/>
</dbReference>
<dbReference type="GO" id="GO:0008168">
    <property type="term" value="F:methyltransferase activity"/>
    <property type="evidence" value="ECO:0007669"/>
    <property type="project" value="UniProtKB-KW"/>
</dbReference>
<dbReference type="PANTHER" id="PTHR43464:SF19">
    <property type="entry name" value="UBIQUINONE BIOSYNTHESIS O-METHYLTRANSFERASE, MITOCHONDRIAL"/>
    <property type="match status" value="1"/>
</dbReference>
<accession>A0A6N6MIA5</accession>
<dbReference type="AlphaFoldDB" id="A0A6N6MIA5"/>
<dbReference type="GO" id="GO:0032259">
    <property type="term" value="P:methylation"/>
    <property type="evidence" value="ECO:0007669"/>
    <property type="project" value="UniProtKB-KW"/>
</dbReference>
<dbReference type="Pfam" id="PF13489">
    <property type="entry name" value="Methyltransf_23"/>
    <property type="match status" value="1"/>
</dbReference>
<dbReference type="PANTHER" id="PTHR43464">
    <property type="entry name" value="METHYLTRANSFERASE"/>
    <property type="match status" value="1"/>
</dbReference>
<dbReference type="SUPFAM" id="SSF53335">
    <property type="entry name" value="S-adenosyl-L-methionine-dependent methyltransferases"/>
    <property type="match status" value="1"/>
</dbReference>
<keyword evidence="3" id="KW-0949">S-adenosyl-L-methionine</keyword>
<gene>
    <name evidence="4" type="ORF">F6X51_21590</name>
</gene>
<keyword evidence="1 4" id="KW-0489">Methyltransferase</keyword>
<evidence type="ECO:0000256" key="2">
    <source>
        <dbReference type="ARBA" id="ARBA00022679"/>
    </source>
</evidence>
<organism evidence="4 5">
    <name type="scientific">Methylobacterium planeticum</name>
    <dbReference type="NCBI Taxonomy" id="2615211"/>
    <lineage>
        <taxon>Bacteria</taxon>
        <taxon>Pseudomonadati</taxon>
        <taxon>Pseudomonadota</taxon>
        <taxon>Alphaproteobacteria</taxon>
        <taxon>Hyphomicrobiales</taxon>
        <taxon>Methylobacteriaceae</taxon>
        <taxon>Methylobacterium</taxon>
    </lineage>
</organism>
<reference evidence="4 5" key="1">
    <citation type="submission" date="2019-09" db="EMBL/GenBank/DDBJ databases">
        <title>YIM 132548 draft genome.</title>
        <authorList>
            <person name="Jiang L."/>
        </authorList>
    </citation>
    <scope>NUCLEOTIDE SEQUENCE [LARGE SCALE GENOMIC DNA]</scope>
    <source>
        <strain evidence="4 5">YIM 132548</strain>
    </source>
</reference>
<dbReference type="CDD" id="cd02440">
    <property type="entry name" value="AdoMet_MTases"/>
    <property type="match status" value="1"/>
</dbReference>
<dbReference type="Proteomes" id="UP000441523">
    <property type="component" value="Unassembled WGS sequence"/>
</dbReference>
<keyword evidence="2 4" id="KW-0808">Transferase</keyword>